<feature type="transmembrane region" description="Helical" evidence="1">
    <location>
        <begin position="26"/>
        <end position="47"/>
    </location>
</feature>
<dbReference type="STRING" id="690417.IC63_16420"/>
<organism evidence="2 3">
    <name type="scientific">Paracoccus sphaerophysae</name>
    <dbReference type="NCBI Taxonomy" id="690417"/>
    <lineage>
        <taxon>Bacteria</taxon>
        <taxon>Pseudomonadati</taxon>
        <taxon>Pseudomonadota</taxon>
        <taxon>Alphaproteobacteria</taxon>
        <taxon>Rhodobacterales</taxon>
        <taxon>Paracoccaceae</taxon>
        <taxon>Paracoccus</taxon>
    </lineage>
</organism>
<gene>
    <name evidence="2" type="ORF">IC63_16420</name>
</gene>
<reference evidence="2 3" key="1">
    <citation type="submission" date="2014-09" db="EMBL/GenBank/DDBJ databases">
        <authorList>
            <person name="McGinnis J.M."/>
            <person name="Wolfgang W.J."/>
        </authorList>
    </citation>
    <scope>NUCLEOTIDE SEQUENCE [LARGE SCALE GENOMIC DNA]</scope>
    <source>
        <strain evidence="2 3">HAMBI 3106</strain>
    </source>
</reference>
<keyword evidence="1" id="KW-1133">Transmembrane helix</keyword>
<keyword evidence="1" id="KW-0472">Membrane</keyword>
<dbReference type="EMBL" id="JRKS01000097">
    <property type="protein sequence ID" value="KGJ01674.1"/>
    <property type="molecule type" value="Genomic_DNA"/>
</dbReference>
<dbReference type="Proteomes" id="UP000029917">
    <property type="component" value="Unassembled WGS sequence"/>
</dbReference>
<keyword evidence="1" id="KW-0812">Transmembrane</keyword>
<sequence>MILGLTFVAMLAGAIGVLVSTPERQGRIILAQIGAGVAIIVLGGKLLPDASKGEDGNTVAFESAFAFLVLIVGVVVTGIIAWLTQIGPPRN</sequence>
<keyword evidence="3" id="KW-1185">Reference proteome</keyword>
<evidence type="ECO:0000256" key="1">
    <source>
        <dbReference type="SAM" id="Phobius"/>
    </source>
</evidence>
<dbReference type="AlphaFoldDB" id="A0A099ETS9"/>
<name>A0A099ETS9_9RHOB</name>
<evidence type="ECO:0000313" key="3">
    <source>
        <dbReference type="Proteomes" id="UP000029917"/>
    </source>
</evidence>
<feature type="transmembrane region" description="Helical" evidence="1">
    <location>
        <begin position="59"/>
        <end position="83"/>
    </location>
</feature>
<proteinExistence type="predicted"/>
<reference evidence="2 3" key="2">
    <citation type="submission" date="2014-10" db="EMBL/GenBank/DDBJ databases">
        <title>Paracoccus sanguinis sp. nov., isolated from clinical specimens of New York State patients.</title>
        <authorList>
            <person name="Mingle L.A."/>
            <person name="Cole J.A."/>
            <person name="Lapierre P."/>
            <person name="Musser K.A."/>
        </authorList>
    </citation>
    <scope>NUCLEOTIDE SEQUENCE [LARGE SCALE GENOMIC DNA]</scope>
    <source>
        <strain evidence="2 3">HAMBI 3106</strain>
    </source>
</reference>
<comment type="caution">
    <text evidence="2">The sequence shown here is derived from an EMBL/GenBank/DDBJ whole genome shotgun (WGS) entry which is preliminary data.</text>
</comment>
<dbReference type="RefSeq" id="WP_036722307.1">
    <property type="nucleotide sequence ID" value="NZ_JRKS01000097.1"/>
</dbReference>
<evidence type="ECO:0000313" key="2">
    <source>
        <dbReference type="EMBL" id="KGJ01674.1"/>
    </source>
</evidence>
<protein>
    <submittedName>
        <fullName evidence="2">Uncharacterized protein</fullName>
    </submittedName>
</protein>
<accession>A0A099ETS9</accession>